<evidence type="ECO:0008006" key="6">
    <source>
        <dbReference type="Google" id="ProtNLM"/>
    </source>
</evidence>
<feature type="transmembrane region" description="Helical" evidence="2">
    <location>
        <begin position="153"/>
        <end position="176"/>
    </location>
</feature>
<dbReference type="InterPro" id="IPR045782">
    <property type="entry name" value="TrbL_3"/>
</dbReference>
<feature type="transmembrane region" description="Helical" evidence="2">
    <location>
        <begin position="122"/>
        <end position="141"/>
    </location>
</feature>
<evidence type="ECO:0000256" key="2">
    <source>
        <dbReference type="SAM" id="Phobius"/>
    </source>
</evidence>
<sequence length="570" mass="57189">MRYRAAAGALALLVAALVIITLAATPAAGSPAPRTPPPTGSATPAPTPSPSRVEISTDFWCQGISASINPDCLAKKINSTVMIAIAEAVIWLGNYIGDAIRSSGTPDLTRGWFVDMFGTVRAIAALCAMIALLASVLVAGLRRDPGEIGRTLVKVLSAGVSTGMIIAVVTLAYQLIDDFCDAILGEQGWREVTLALRRSVAPLLTGLGPAGSFTATPIALMILMGLAMLVSLTVIWVEMVIRRMLIDLCVLMWPLAVSGAIWTEARQWTRRLSDSIIAFLALKLVIVLLLRAASSSLREEASISGLMLAVGLFWLGAFSPFAVMRIIGFVGGAVNPGHSGEGLRQGVTAAGAAAAGAAWTVGRRAAGAIGGLGAKMLAGGRTPMPALAGQGGDASSREGSSGGPAEPASSERDWSTVRPVDPAARAAMLGNQAPTGGSSTPPGGAASGGAGPGGASPGGSRVRGAVRSPARGAGASPGDDGAAAAPQPAQPAAPIPAPRDYASVPAAPAPPQEEPPAAAPPAAPPPGQHVNAPPPTPDGYRDYGSAPSPTPQTPVTPPPTPPPGPEGASP</sequence>
<evidence type="ECO:0000313" key="4">
    <source>
        <dbReference type="EMBL" id="RCG18235.1"/>
    </source>
</evidence>
<feature type="transmembrane region" description="Helical" evidence="2">
    <location>
        <begin position="305"/>
        <end position="327"/>
    </location>
</feature>
<feature type="region of interest" description="Disordered" evidence="1">
    <location>
        <begin position="27"/>
        <end position="51"/>
    </location>
</feature>
<protein>
    <recommendedName>
        <fullName evidence="6">Conjugal transfer protein TrbL</fullName>
    </recommendedName>
</protein>
<dbReference type="Proteomes" id="UP000253094">
    <property type="component" value="Unassembled WGS sequence"/>
</dbReference>
<keyword evidence="3" id="KW-0732">Signal</keyword>
<comment type="caution">
    <text evidence="4">The sequence shown here is derived from an EMBL/GenBank/DDBJ whole genome shotgun (WGS) entry which is preliminary data.</text>
</comment>
<dbReference type="OrthoDB" id="9866459at2"/>
<dbReference type="RefSeq" id="WP_114033973.1">
    <property type="nucleotide sequence ID" value="NZ_QOIL01000038.1"/>
</dbReference>
<dbReference type="PANTHER" id="PTHR36721:SF1">
    <property type="entry name" value="OS04G0446401 PROTEIN"/>
    <property type="match status" value="1"/>
</dbReference>
<evidence type="ECO:0000256" key="3">
    <source>
        <dbReference type="SAM" id="SignalP"/>
    </source>
</evidence>
<name>A0A367EKS0_9ACTN</name>
<feature type="compositionally biased region" description="Pro residues" evidence="1">
    <location>
        <begin position="548"/>
        <end position="570"/>
    </location>
</feature>
<gene>
    <name evidence="4" type="ORF">DQ384_39270</name>
</gene>
<feature type="compositionally biased region" description="Gly residues" evidence="1">
    <location>
        <begin position="445"/>
        <end position="457"/>
    </location>
</feature>
<feature type="transmembrane region" description="Helical" evidence="2">
    <location>
        <begin position="275"/>
        <end position="293"/>
    </location>
</feature>
<dbReference type="Pfam" id="PF19590">
    <property type="entry name" value="TrbL_3"/>
    <property type="match status" value="1"/>
</dbReference>
<feature type="transmembrane region" description="Helical" evidence="2">
    <location>
        <begin position="218"/>
        <end position="237"/>
    </location>
</feature>
<organism evidence="4 5">
    <name type="scientific">Sphaerisporangium album</name>
    <dbReference type="NCBI Taxonomy" id="509200"/>
    <lineage>
        <taxon>Bacteria</taxon>
        <taxon>Bacillati</taxon>
        <taxon>Actinomycetota</taxon>
        <taxon>Actinomycetes</taxon>
        <taxon>Streptosporangiales</taxon>
        <taxon>Streptosporangiaceae</taxon>
        <taxon>Sphaerisporangium</taxon>
    </lineage>
</organism>
<feature type="compositionally biased region" description="Low complexity" evidence="1">
    <location>
        <begin position="467"/>
        <end position="487"/>
    </location>
</feature>
<accession>A0A367EKS0</accession>
<keyword evidence="2" id="KW-0812">Transmembrane</keyword>
<feature type="chain" id="PRO_5016596675" description="Conjugal transfer protein TrbL" evidence="3">
    <location>
        <begin position="24"/>
        <end position="570"/>
    </location>
</feature>
<dbReference type="PANTHER" id="PTHR36721">
    <property type="entry name" value="PROLINE-RICH FAMILY PROTEIN"/>
    <property type="match status" value="1"/>
</dbReference>
<evidence type="ECO:0000313" key="5">
    <source>
        <dbReference type="Proteomes" id="UP000253094"/>
    </source>
</evidence>
<dbReference type="AlphaFoldDB" id="A0A367EKS0"/>
<feature type="region of interest" description="Disordered" evidence="1">
    <location>
        <begin position="383"/>
        <end position="417"/>
    </location>
</feature>
<evidence type="ECO:0000256" key="1">
    <source>
        <dbReference type="SAM" id="MobiDB-lite"/>
    </source>
</evidence>
<dbReference type="EMBL" id="QOIL01000038">
    <property type="protein sequence ID" value="RCG18235.1"/>
    <property type="molecule type" value="Genomic_DNA"/>
</dbReference>
<reference evidence="4 5" key="1">
    <citation type="submission" date="2018-06" db="EMBL/GenBank/DDBJ databases">
        <title>Sphaerisporangium craniellae sp. nov., isolated from a marine sponge in the South China Sea.</title>
        <authorList>
            <person name="Li L."/>
        </authorList>
    </citation>
    <scope>NUCLEOTIDE SEQUENCE [LARGE SCALE GENOMIC DNA]</scope>
    <source>
        <strain evidence="4 5">CCTCC AA 208026</strain>
    </source>
</reference>
<proteinExistence type="predicted"/>
<feature type="transmembrane region" description="Helical" evidence="2">
    <location>
        <begin position="244"/>
        <end position="263"/>
    </location>
</feature>
<feature type="compositionally biased region" description="Pro residues" evidence="1">
    <location>
        <begin position="507"/>
        <end position="537"/>
    </location>
</feature>
<feature type="compositionally biased region" description="Pro residues" evidence="1">
    <location>
        <begin position="33"/>
        <end position="49"/>
    </location>
</feature>
<keyword evidence="2" id="KW-1133">Transmembrane helix</keyword>
<feature type="compositionally biased region" description="Pro residues" evidence="1">
    <location>
        <begin position="488"/>
        <end position="497"/>
    </location>
</feature>
<keyword evidence="2" id="KW-0472">Membrane</keyword>
<feature type="signal peptide" evidence="3">
    <location>
        <begin position="1"/>
        <end position="23"/>
    </location>
</feature>
<feature type="region of interest" description="Disordered" evidence="1">
    <location>
        <begin position="429"/>
        <end position="570"/>
    </location>
</feature>
<keyword evidence="5" id="KW-1185">Reference proteome</keyword>
<feature type="compositionally biased region" description="Low complexity" evidence="1">
    <location>
        <begin position="433"/>
        <end position="444"/>
    </location>
</feature>